<sequence length="86" mass="9297">MAMLNEEGLLSVQEVIAVQEAAMTALSVTEKVDEEGEKTGNNVSSVEMRSALGMVKPVRMSLIDLLETNKQIRMESNQGGGGDRRS</sequence>
<proteinExistence type="predicted"/>
<dbReference type="EMBL" id="RDQH01000331">
    <property type="protein sequence ID" value="RXH98116.1"/>
    <property type="molecule type" value="Genomic_DNA"/>
</dbReference>
<accession>A0A498JST7</accession>
<gene>
    <name evidence="1" type="ORF">DVH24_010441</name>
</gene>
<evidence type="ECO:0000313" key="1">
    <source>
        <dbReference type="EMBL" id="RXH98116.1"/>
    </source>
</evidence>
<organism evidence="1 2">
    <name type="scientific">Malus domestica</name>
    <name type="common">Apple</name>
    <name type="synonym">Pyrus malus</name>
    <dbReference type="NCBI Taxonomy" id="3750"/>
    <lineage>
        <taxon>Eukaryota</taxon>
        <taxon>Viridiplantae</taxon>
        <taxon>Streptophyta</taxon>
        <taxon>Embryophyta</taxon>
        <taxon>Tracheophyta</taxon>
        <taxon>Spermatophyta</taxon>
        <taxon>Magnoliopsida</taxon>
        <taxon>eudicotyledons</taxon>
        <taxon>Gunneridae</taxon>
        <taxon>Pentapetalae</taxon>
        <taxon>rosids</taxon>
        <taxon>fabids</taxon>
        <taxon>Rosales</taxon>
        <taxon>Rosaceae</taxon>
        <taxon>Amygdaloideae</taxon>
        <taxon>Maleae</taxon>
        <taxon>Malus</taxon>
    </lineage>
</organism>
<reference evidence="1 2" key="1">
    <citation type="submission" date="2018-10" db="EMBL/GenBank/DDBJ databases">
        <title>A high-quality apple genome assembly.</title>
        <authorList>
            <person name="Hu J."/>
        </authorList>
    </citation>
    <scope>NUCLEOTIDE SEQUENCE [LARGE SCALE GENOMIC DNA]</scope>
    <source>
        <strain evidence="2">cv. HFTH1</strain>
        <tissue evidence="1">Young leaf</tissue>
    </source>
</reference>
<keyword evidence="2" id="KW-1185">Reference proteome</keyword>
<name>A0A498JST7_MALDO</name>
<evidence type="ECO:0000313" key="2">
    <source>
        <dbReference type="Proteomes" id="UP000290289"/>
    </source>
</evidence>
<dbReference type="AlphaFoldDB" id="A0A498JST7"/>
<dbReference type="Proteomes" id="UP000290289">
    <property type="component" value="Chromosome 5"/>
</dbReference>
<protein>
    <submittedName>
        <fullName evidence="1">Uncharacterized protein</fullName>
    </submittedName>
</protein>
<comment type="caution">
    <text evidence="1">The sequence shown here is derived from an EMBL/GenBank/DDBJ whole genome shotgun (WGS) entry which is preliminary data.</text>
</comment>